<dbReference type="PANTHER" id="PTHR32347:SF23">
    <property type="entry name" value="BLL5650 PROTEIN"/>
    <property type="match status" value="1"/>
</dbReference>
<gene>
    <name evidence="5" type="ORF">SAMN05216366_1036</name>
</gene>
<dbReference type="Gene3D" id="2.40.50.100">
    <property type="match status" value="1"/>
</dbReference>
<keyword evidence="4" id="KW-0472">Membrane</keyword>
<evidence type="ECO:0000313" key="6">
    <source>
        <dbReference type="Proteomes" id="UP000182412"/>
    </source>
</evidence>
<organism evidence="5 6">
    <name type="scientific">Selenomonas ruminantium</name>
    <dbReference type="NCBI Taxonomy" id="971"/>
    <lineage>
        <taxon>Bacteria</taxon>
        <taxon>Bacillati</taxon>
        <taxon>Bacillota</taxon>
        <taxon>Negativicutes</taxon>
        <taxon>Selenomonadales</taxon>
        <taxon>Selenomonadaceae</taxon>
        <taxon>Selenomonas</taxon>
    </lineage>
</organism>
<evidence type="ECO:0000313" key="5">
    <source>
        <dbReference type="EMBL" id="SDO89546.1"/>
    </source>
</evidence>
<feature type="coiled-coil region" evidence="3">
    <location>
        <begin position="89"/>
        <end position="246"/>
    </location>
</feature>
<name>A0A1H0NAI8_SELRU</name>
<dbReference type="RefSeq" id="WP_074571220.1">
    <property type="nucleotide sequence ID" value="NZ_FNJQ01000003.1"/>
</dbReference>
<dbReference type="GO" id="GO:0030313">
    <property type="term" value="C:cell envelope"/>
    <property type="evidence" value="ECO:0007669"/>
    <property type="project" value="UniProtKB-SubCell"/>
</dbReference>
<dbReference type="InterPro" id="IPR011053">
    <property type="entry name" value="Single_hybrid_motif"/>
</dbReference>
<dbReference type="SUPFAM" id="SSF111369">
    <property type="entry name" value="HlyD-like secretion proteins"/>
    <property type="match status" value="2"/>
</dbReference>
<keyword evidence="4" id="KW-0812">Transmembrane</keyword>
<dbReference type="AlphaFoldDB" id="A0A1H0NAI8"/>
<dbReference type="Gene3D" id="1.10.287.470">
    <property type="entry name" value="Helix hairpin bin"/>
    <property type="match status" value="1"/>
</dbReference>
<dbReference type="EMBL" id="FNJQ01000003">
    <property type="protein sequence ID" value="SDO89546.1"/>
    <property type="molecule type" value="Genomic_DNA"/>
</dbReference>
<comment type="subcellular location">
    <subcellularLocation>
        <location evidence="1">Cell envelope</location>
    </subcellularLocation>
</comment>
<dbReference type="Gene3D" id="2.40.30.170">
    <property type="match status" value="1"/>
</dbReference>
<sequence length="367" mass="39801">MNTKEKAKRTGIIFIALLIIGGLVLMYTGNDALVLATEKKEGILTAEQVKMSFDSVSGRLVKEAVKEGDFVKKGDVIMELDSTDTDLSIAKLKTQIAQMEAQIASTSGTQGINYLKADTDESQNYRGIDQQQAAIQSANVTLKNAQLDYNRKVSLVQAGAIAQSQLDDAEMTLNVARANLEQQKQLLNKLTAVTNGSGTDSIAQARMAAANMANMANDVEALRQQKAALEVQLKELEVAKERLTLRAPEDGKILKVLAKEGEMISPSTPVVLLESNRSYYDIYVSEKQAAQLAEGKAITGTTVAGDREVTGTVHLLTQAPGFADLKNSREKGQSDLSAFQVRIYIDKQDGIIPGMTIEVKDSEFAKR</sequence>
<keyword evidence="4" id="KW-1133">Transmembrane helix</keyword>
<keyword evidence="2 3" id="KW-0175">Coiled coil</keyword>
<dbReference type="PANTHER" id="PTHR32347">
    <property type="entry name" value="EFFLUX SYSTEM COMPONENT YKNX-RELATED"/>
    <property type="match status" value="1"/>
</dbReference>
<evidence type="ECO:0000256" key="3">
    <source>
        <dbReference type="SAM" id="Coils"/>
    </source>
</evidence>
<evidence type="ECO:0000256" key="4">
    <source>
        <dbReference type="SAM" id="Phobius"/>
    </source>
</evidence>
<protein>
    <submittedName>
        <fullName evidence="5">HlyD family secretion protein</fullName>
    </submittedName>
</protein>
<dbReference type="Proteomes" id="UP000182412">
    <property type="component" value="Unassembled WGS sequence"/>
</dbReference>
<accession>A0A1H0NAI8</accession>
<feature type="transmembrane region" description="Helical" evidence="4">
    <location>
        <begin position="12"/>
        <end position="29"/>
    </location>
</feature>
<dbReference type="InterPro" id="IPR050465">
    <property type="entry name" value="UPF0194_transport"/>
</dbReference>
<reference evidence="5 6" key="1">
    <citation type="submission" date="2016-10" db="EMBL/GenBank/DDBJ databases">
        <authorList>
            <person name="de Groot N.N."/>
        </authorList>
    </citation>
    <scope>NUCLEOTIDE SEQUENCE [LARGE SCALE GENOMIC DNA]</scope>
    <source>
        <strain evidence="5 6">S137</strain>
    </source>
</reference>
<dbReference type="OrthoDB" id="1634554at2"/>
<dbReference type="SUPFAM" id="SSF51230">
    <property type="entry name" value="Single hybrid motif"/>
    <property type="match status" value="1"/>
</dbReference>
<evidence type="ECO:0000256" key="2">
    <source>
        <dbReference type="ARBA" id="ARBA00023054"/>
    </source>
</evidence>
<evidence type="ECO:0000256" key="1">
    <source>
        <dbReference type="ARBA" id="ARBA00004196"/>
    </source>
</evidence>
<proteinExistence type="predicted"/>